<dbReference type="Pfam" id="PF00196">
    <property type="entry name" value="GerE"/>
    <property type="match status" value="1"/>
</dbReference>
<proteinExistence type="predicted"/>
<dbReference type="Gene3D" id="3.30.450.80">
    <property type="entry name" value="Transcription factor LuxR-like, autoinducer-binding domain"/>
    <property type="match status" value="1"/>
</dbReference>
<dbReference type="SUPFAM" id="SSF75516">
    <property type="entry name" value="Pheromone-binding domain of LuxR-like quorum-sensing transcription factors"/>
    <property type="match status" value="1"/>
</dbReference>
<keyword evidence="2" id="KW-0238">DNA-binding</keyword>
<dbReference type="Gene3D" id="1.10.10.10">
    <property type="entry name" value="Winged helix-like DNA-binding domain superfamily/Winged helix DNA-binding domain"/>
    <property type="match status" value="1"/>
</dbReference>
<organism evidence="6 7">
    <name type="scientific">Nitrospira defluvii</name>
    <dbReference type="NCBI Taxonomy" id="330214"/>
    <lineage>
        <taxon>Bacteria</taxon>
        <taxon>Pseudomonadati</taxon>
        <taxon>Nitrospirota</taxon>
        <taxon>Nitrospiria</taxon>
        <taxon>Nitrospirales</taxon>
        <taxon>Nitrospiraceae</taxon>
        <taxon>Nitrospira</taxon>
    </lineage>
</organism>
<dbReference type="SUPFAM" id="SSF46894">
    <property type="entry name" value="C-terminal effector domain of the bipartite response regulators"/>
    <property type="match status" value="1"/>
</dbReference>
<keyword evidence="1" id="KW-0805">Transcription regulation</keyword>
<feature type="region of interest" description="Disordered" evidence="4">
    <location>
        <begin position="244"/>
        <end position="265"/>
    </location>
</feature>
<dbReference type="InterPro" id="IPR000792">
    <property type="entry name" value="Tscrpt_reg_LuxR_C"/>
</dbReference>
<dbReference type="InterPro" id="IPR005143">
    <property type="entry name" value="TF_LuxR_autoind-bd_dom"/>
</dbReference>
<dbReference type="PANTHER" id="PTHR44688:SF16">
    <property type="entry name" value="DNA-BINDING TRANSCRIPTIONAL ACTIVATOR DEVR_DOSR"/>
    <property type="match status" value="1"/>
</dbReference>
<gene>
    <name evidence="6" type="ORF">NSPZN2_10705</name>
</gene>
<dbReference type="PROSITE" id="PS50043">
    <property type="entry name" value="HTH_LUXR_2"/>
    <property type="match status" value="1"/>
</dbReference>
<evidence type="ECO:0000256" key="2">
    <source>
        <dbReference type="ARBA" id="ARBA00023125"/>
    </source>
</evidence>
<evidence type="ECO:0000313" key="6">
    <source>
        <dbReference type="EMBL" id="CAE6700413.1"/>
    </source>
</evidence>
<accession>A0ABM8QJD8</accession>
<feature type="domain" description="HTH luxR-type" evidence="5">
    <location>
        <begin position="177"/>
        <end position="242"/>
    </location>
</feature>
<dbReference type="EMBL" id="CAJNBJ010000001">
    <property type="protein sequence ID" value="CAE6700413.1"/>
    <property type="molecule type" value="Genomic_DNA"/>
</dbReference>
<dbReference type="InterPro" id="IPR036388">
    <property type="entry name" value="WH-like_DNA-bd_sf"/>
</dbReference>
<dbReference type="InterPro" id="IPR016032">
    <property type="entry name" value="Sig_transdc_resp-reg_C-effctor"/>
</dbReference>
<dbReference type="Pfam" id="PF03472">
    <property type="entry name" value="Autoind_bind"/>
    <property type="match status" value="1"/>
</dbReference>
<evidence type="ECO:0000313" key="7">
    <source>
        <dbReference type="Proteomes" id="UP000675880"/>
    </source>
</evidence>
<comment type="caution">
    <text evidence="6">The sequence shown here is derived from an EMBL/GenBank/DDBJ whole genome shotgun (WGS) entry which is preliminary data.</text>
</comment>
<dbReference type="Proteomes" id="UP000675880">
    <property type="component" value="Unassembled WGS sequence"/>
</dbReference>
<evidence type="ECO:0000259" key="5">
    <source>
        <dbReference type="PROSITE" id="PS50043"/>
    </source>
</evidence>
<protein>
    <submittedName>
        <fullName evidence="6">Transcriptional regulator, LuxR family</fullName>
    </submittedName>
</protein>
<sequence>MNQPGFSAKEFQRLGEIMHDARSVNRSEGVWKLVSALQQVVPYEFSGCGGVDLLRGVDPALGHSTYPKEFCQLYMGQGLAADPAVYRLITSGQSVTSSADEPASSEPKDVTSLKLDFGIKTCLSAGVRGEHGTCSYFAFSNFDAKQTDKLRLLLDILTPHFHLSYMRCTSTWKPERPTQPITLLSKREEEILRWVAAGKTNWEISVILKVSLNTVKFHLKNIFQKIGVENRWSAIAYWQTGEQHRLVSPSPPSDDRPPSDPNRAG</sequence>
<evidence type="ECO:0000256" key="4">
    <source>
        <dbReference type="SAM" id="MobiDB-lite"/>
    </source>
</evidence>
<name>A0ABM8QJD8_9BACT</name>
<dbReference type="RefSeq" id="WP_213040557.1">
    <property type="nucleotide sequence ID" value="NZ_CAJNBJ010000001.1"/>
</dbReference>
<dbReference type="PRINTS" id="PR00038">
    <property type="entry name" value="HTHLUXR"/>
</dbReference>
<reference evidence="6 7" key="1">
    <citation type="submission" date="2021-02" db="EMBL/GenBank/DDBJ databases">
        <authorList>
            <person name="Han P."/>
        </authorList>
    </citation>
    <scope>NUCLEOTIDE SEQUENCE [LARGE SCALE GENOMIC DNA]</scope>
    <source>
        <strain evidence="6">Candidatus Nitrospira sp. ZN2</strain>
    </source>
</reference>
<dbReference type="PANTHER" id="PTHR44688">
    <property type="entry name" value="DNA-BINDING TRANSCRIPTIONAL ACTIVATOR DEVR_DOSR"/>
    <property type="match status" value="1"/>
</dbReference>
<keyword evidence="7" id="KW-1185">Reference proteome</keyword>
<dbReference type="InterPro" id="IPR036693">
    <property type="entry name" value="TF_LuxR_autoind-bd_dom_sf"/>
</dbReference>
<dbReference type="PROSITE" id="PS00622">
    <property type="entry name" value="HTH_LUXR_1"/>
    <property type="match status" value="1"/>
</dbReference>
<keyword evidence="3" id="KW-0804">Transcription</keyword>
<evidence type="ECO:0000256" key="1">
    <source>
        <dbReference type="ARBA" id="ARBA00023015"/>
    </source>
</evidence>
<evidence type="ECO:0000256" key="3">
    <source>
        <dbReference type="ARBA" id="ARBA00023163"/>
    </source>
</evidence>
<dbReference type="SMART" id="SM00421">
    <property type="entry name" value="HTH_LUXR"/>
    <property type="match status" value="1"/>
</dbReference>
<dbReference type="CDD" id="cd06170">
    <property type="entry name" value="LuxR_C_like"/>
    <property type="match status" value="1"/>
</dbReference>